<protein>
    <submittedName>
        <fullName evidence="2">Uncharacterized protein</fullName>
    </submittedName>
</protein>
<dbReference type="EMBL" id="JBEDUW010000003">
    <property type="protein sequence ID" value="KAK9940097.1"/>
    <property type="molecule type" value="Genomic_DNA"/>
</dbReference>
<organism evidence="2 3">
    <name type="scientific">Rubus argutus</name>
    <name type="common">Southern blackberry</name>
    <dbReference type="NCBI Taxonomy" id="59490"/>
    <lineage>
        <taxon>Eukaryota</taxon>
        <taxon>Viridiplantae</taxon>
        <taxon>Streptophyta</taxon>
        <taxon>Embryophyta</taxon>
        <taxon>Tracheophyta</taxon>
        <taxon>Spermatophyta</taxon>
        <taxon>Magnoliopsida</taxon>
        <taxon>eudicotyledons</taxon>
        <taxon>Gunneridae</taxon>
        <taxon>Pentapetalae</taxon>
        <taxon>rosids</taxon>
        <taxon>fabids</taxon>
        <taxon>Rosales</taxon>
        <taxon>Rosaceae</taxon>
        <taxon>Rosoideae</taxon>
        <taxon>Rosoideae incertae sedis</taxon>
        <taxon>Rubus</taxon>
    </lineage>
</organism>
<accession>A0AAW1XX50</accession>
<evidence type="ECO:0000313" key="2">
    <source>
        <dbReference type="EMBL" id="KAK9940097.1"/>
    </source>
</evidence>
<gene>
    <name evidence="2" type="ORF">M0R45_016772</name>
</gene>
<proteinExistence type="predicted"/>
<keyword evidence="3" id="KW-1185">Reference proteome</keyword>
<name>A0AAW1XX50_RUBAR</name>
<comment type="caution">
    <text evidence="2">The sequence shown here is derived from an EMBL/GenBank/DDBJ whole genome shotgun (WGS) entry which is preliminary data.</text>
</comment>
<dbReference type="Proteomes" id="UP001457282">
    <property type="component" value="Unassembled WGS sequence"/>
</dbReference>
<evidence type="ECO:0000256" key="1">
    <source>
        <dbReference type="SAM" id="MobiDB-lite"/>
    </source>
</evidence>
<reference evidence="2 3" key="1">
    <citation type="journal article" date="2023" name="G3 (Bethesda)">
        <title>A chromosome-length genome assembly and annotation of blackberry (Rubus argutus, cv. 'Hillquist').</title>
        <authorList>
            <person name="Bruna T."/>
            <person name="Aryal R."/>
            <person name="Dudchenko O."/>
            <person name="Sargent D.J."/>
            <person name="Mead D."/>
            <person name="Buti M."/>
            <person name="Cavallini A."/>
            <person name="Hytonen T."/>
            <person name="Andres J."/>
            <person name="Pham M."/>
            <person name="Weisz D."/>
            <person name="Mascagni F."/>
            <person name="Usai G."/>
            <person name="Natali L."/>
            <person name="Bassil N."/>
            <person name="Fernandez G.E."/>
            <person name="Lomsadze A."/>
            <person name="Armour M."/>
            <person name="Olukolu B."/>
            <person name="Poorten T."/>
            <person name="Britton C."/>
            <person name="Davik J."/>
            <person name="Ashrafi H."/>
            <person name="Aiden E.L."/>
            <person name="Borodovsky M."/>
            <person name="Worthington M."/>
        </authorList>
    </citation>
    <scope>NUCLEOTIDE SEQUENCE [LARGE SCALE GENOMIC DNA]</scope>
    <source>
        <strain evidence="2">PI 553951</strain>
    </source>
</reference>
<sequence>MPPRRRRVQLVPTAQINPSRPKTRVQPFNPRLALPAMPSSSTPPWFVSSPLILDATAISSLSTCLSLSLSMPVVKK</sequence>
<evidence type="ECO:0000313" key="3">
    <source>
        <dbReference type="Proteomes" id="UP001457282"/>
    </source>
</evidence>
<feature type="region of interest" description="Disordered" evidence="1">
    <location>
        <begin position="18"/>
        <end position="40"/>
    </location>
</feature>
<dbReference type="AlphaFoldDB" id="A0AAW1XX50"/>